<dbReference type="PANTHER" id="PTHR28142">
    <property type="entry name" value="MITOCHONDRIAL INNER MEMBRANE I-AAA PROTEASE SUPERCOMPLEX SUBUNIT MGR3-RELATED"/>
    <property type="match status" value="1"/>
</dbReference>
<dbReference type="SUPFAM" id="SSF48452">
    <property type="entry name" value="TPR-like"/>
    <property type="match status" value="1"/>
</dbReference>
<dbReference type="GO" id="GO:0051787">
    <property type="term" value="F:misfolded protein binding"/>
    <property type="evidence" value="ECO:0007669"/>
    <property type="project" value="TreeGrafter"/>
</dbReference>
<dbReference type="Gene3D" id="1.25.40.10">
    <property type="entry name" value="Tetratricopeptide repeat domain"/>
    <property type="match status" value="1"/>
</dbReference>
<gene>
    <name evidence="2" type="ORF">CC78DRAFT_531798</name>
</gene>
<dbReference type="InterPro" id="IPR040201">
    <property type="entry name" value="Mrg3-like"/>
</dbReference>
<evidence type="ECO:0008006" key="4">
    <source>
        <dbReference type="Google" id="ProtNLM"/>
    </source>
</evidence>
<keyword evidence="1" id="KW-1133">Transmembrane helix</keyword>
<dbReference type="PANTHER" id="PTHR28142:SF1">
    <property type="entry name" value="MITOCHONDRIAL INNER MEMBRANE I-AAA PROTEASE SUPERCOMPLEX SUBUNIT MGR3-RELATED"/>
    <property type="match status" value="1"/>
</dbReference>
<evidence type="ECO:0000313" key="3">
    <source>
        <dbReference type="Proteomes" id="UP000800093"/>
    </source>
</evidence>
<dbReference type="EMBL" id="ML986600">
    <property type="protein sequence ID" value="KAF2266132.1"/>
    <property type="molecule type" value="Genomic_DNA"/>
</dbReference>
<evidence type="ECO:0000256" key="1">
    <source>
        <dbReference type="SAM" id="Phobius"/>
    </source>
</evidence>
<protein>
    <recommendedName>
        <fullName evidence="4">TPR domain-containing protein</fullName>
    </recommendedName>
</protein>
<dbReference type="Proteomes" id="UP000800093">
    <property type="component" value="Unassembled WGS sequence"/>
</dbReference>
<evidence type="ECO:0000313" key="2">
    <source>
        <dbReference type="EMBL" id="KAF2266132.1"/>
    </source>
</evidence>
<dbReference type="GO" id="GO:0031942">
    <property type="term" value="C:i-AAA complex"/>
    <property type="evidence" value="ECO:0007669"/>
    <property type="project" value="TreeGrafter"/>
</dbReference>
<organism evidence="2 3">
    <name type="scientific">Lojkania enalia</name>
    <dbReference type="NCBI Taxonomy" id="147567"/>
    <lineage>
        <taxon>Eukaryota</taxon>
        <taxon>Fungi</taxon>
        <taxon>Dikarya</taxon>
        <taxon>Ascomycota</taxon>
        <taxon>Pezizomycotina</taxon>
        <taxon>Dothideomycetes</taxon>
        <taxon>Pleosporomycetidae</taxon>
        <taxon>Pleosporales</taxon>
        <taxon>Pleosporales incertae sedis</taxon>
        <taxon>Lojkania</taxon>
    </lineage>
</organism>
<dbReference type="CDD" id="cd24145">
    <property type="entry name" value="Mgr3-like"/>
    <property type="match status" value="1"/>
</dbReference>
<keyword evidence="1" id="KW-0812">Transmembrane</keyword>
<sequence>MFARSAPRAALRVGRLAQYEVRPQIRPWEKLPAGARGPVQRQCGRQLHSSFKEQFRDEFRKSPILFPFALGGVLLVASIAVFYVPYYYRNVIIKPYHKFPEPVAKKLRKAIFYSSGAHMDLREANKYFRQALQTAQEIGMDPFTDEILGVKLAIATIYENAGHHQVAAEVMEVMRADCKRWMAEYSDKHWNDGMRSRVLKRIVELNVKLGQLYDVKYMNEPDEGEKVLTEAVEMALKEKARRENEGIKEGEGDWMTDEELGGTLEALGQHYEQFDAHYLATPLFLQALALCPPKSCHRVVLMNNISTCLAQQTPPPLSATLPQSATDSFPNTPPPSRATLIEQAKAWANRAIAKAATISPPDRNEECDIGCATATHNLGEFFEMEGKLKEARQQYDEAASLAKALSFSEGYANAKAGLHRLKELERRK</sequence>
<comment type="caution">
    <text evidence="2">The sequence shown here is derived from an EMBL/GenBank/DDBJ whole genome shotgun (WGS) entry which is preliminary data.</text>
</comment>
<dbReference type="InterPro" id="IPR011990">
    <property type="entry name" value="TPR-like_helical_dom_sf"/>
</dbReference>
<keyword evidence="3" id="KW-1185">Reference proteome</keyword>
<dbReference type="AlphaFoldDB" id="A0A9P4KE07"/>
<name>A0A9P4KE07_9PLEO</name>
<feature type="transmembrane region" description="Helical" evidence="1">
    <location>
        <begin position="64"/>
        <end position="88"/>
    </location>
</feature>
<dbReference type="OrthoDB" id="10050400at2759"/>
<proteinExistence type="predicted"/>
<dbReference type="GO" id="GO:0006515">
    <property type="term" value="P:protein quality control for misfolded or incompletely synthesized proteins"/>
    <property type="evidence" value="ECO:0007669"/>
    <property type="project" value="TreeGrafter"/>
</dbReference>
<reference evidence="3" key="1">
    <citation type="journal article" date="2020" name="Stud. Mycol.">
        <title>101 Dothideomycetes genomes: A test case for predicting lifestyles and emergence of pathogens.</title>
        <authorList>
            <person name="Haridas S."/>
            <person name="Albert R."/>
            <person name="Binder M."/>
            <person name="Bloem J."/>
            <person name="LaButti K."/>
            <person name="Salamov A."/>
            <person name="Andreopoulos B."/>
            <person name="Baker S."/>
            <person name="Barry K."/>
            <person name="Bills G."/>
            <person name="Bluhm B."/>
            <person name="Cannon C."/>
            <person name="Castanera R."/>
            <person name="Culley D."/>
            <person name="Daum C."/>
            <person name="Ezra D."/>
            <person name="Gonzalez J."/>
            <person name="Henrissat B."/>
            <person name="Kuo A."/>
            <person name="Liang C."/>
            <person name="Lipzen A."/>
            <person name="Lutzoni F."/>
            <person name="Magnuson J."/>
            <person name="Mondo S."/>
            <person name="Nolan M."/>
            <person name="Ohm R."/>
            <person name="Pangilinan J."/>
            <person name="Park H.-J."/>
            <person name="Ramirez L."/>
            <person name="Alfaro M."/>
            <person name="Sun H."/>
            <person name="Tritt A."/>
            <person name="Yoshinaga Y."/>
            <person name="Zwiers L.-H."/>
            <person name="Turgeon B."/>
            <person name="Goodwin S."/>
            <person name="Spatafora J."/>
            <person name="Crous P."/>
            <person name="Grigoriev I."/>
        </authorList>
    </citation>
    <scope>NUCLEOTIDE SEQUENCE [LARGE SCALE GENOMIC DNA]</scope>
    <source>
        <strain evidence="3">CBS 304.66</strain>
    </source>
</reference>
<accession>A0A9P4KE07</accession>
<keyword evidence="1" id="KW-0472">Membrane</keyword>